<proteinExistence type="predicted"/>
<dbReference type="InterPro" id="IPR016024">
    <property type="entry name" value="ARM-type_fold"/>
</dbReference>
<evidence type="ECO:0000313" key="2">
    <source>
        <dbReference type="Proteomes" id="UP000029914"/>
    </source>
</evidence>
<sequence length="357" mass="40005">MAFKDLYGADCARILSQALDLADFSADVAQRVPDLEMKDRILFIATCLRERLPEDYVEALNGLTSPVPDVEAWALAPVARFIEEFGLDHPEASLAAIARLTPHYTGEFAIRPFLREHPEPTMAAVLEWRRSPDEHLRRLASEGIRPRLPWAAHYAPFKHDPAPLIDALSPLIADPSKYVRTSVANNLNDVSKDHPQLAVETAREWLERSPVPETEWIVTKGLRTLIKRGEPNALELLGAGASEHVAMGNVCMTPRDITLGEHAVIEAEVHNASDMTRTVIVDYRMHFLKKNGERRPTTFKLTKVTVAPGQTAKVRKRHVFREVTTRVYYPGTQAVSLTANGSESEAVEFQLRVPDER</sequence>
<dbReference type="KEGG" id="cdo:CDOO_12425"/>
<gene>
    <name evidence="1" type="ORF">CDOO_12425</name>
</gene>
<dbReference type="HOGENOM" id="CLU_064289_0_0_11"/>
<evidence type="ECO:0000313" key="1">
    <source>
        <dbReference type="EMBL" id="AIT61971.1"/>
    </source>
</evidence>
<organism evidence="1 2">
    <name type="scientific">Corynebacterium doosanense CAU 212 = DSM 45436</name>
    <dbReference type="NCBI Taxonomy" id="558173"/>
    <lineage>
        <taxon>Bacteria</taxon>
        <taxon>Bacillati</taxon>
        <taxon>Actinomycetota</taxon>
        <taxon>Actinomycetes</taxon>
        <taxon>Mycobacteriales</taxon>
        <taxon>Corynebacteriaceae</taxon>
        <taxon>Corynebacterium</taxon>
    </lineage>
</organism>
<dbReference type="Proteomes" id="UP000029914">
    <property type="component" value="Chromosome"/>
</dbReference>
<dbReference type="eggNOG" id="COG4335">
    <property type="taxonomic scope" value="Bacteria"/>
</dbReference>
<keyword evidence="2" id="KW-1185">Reference proteome</keyword>
<dbReference type="Gene3D" id="1.25.40.290">
    <property type="entry name" value="ARM repeat domains"/>
    <property type="match status" value="1"/>
</dbReference>
<dbReference type="SUPFAM" id="SSF48371">
    <property type="entry name" value="ARM repeat"/>
    <property type="match status" value="1"/>
</dbReference>
<name>A0A097IIM9_9CORY</name>
<accession>A0A097IIM9</accession>
<dbReference type="RefSeq" id="WP_018022084.1">
    <property type="nucleotide sequence ID" value="NZ_AQUX01000005.1"/>
</dbReference>
<protein>
    <submittedName>
        <fullName evidence="1">DNA alkylation repair protein</fullName>
    </submittedName>
</protein>
<dbReference type="STRING" id="558173.CDOO_12425"/>
<dbReference type="OrthoDB" id="9797162at2"/>
<dbReference type="AlphaFoldDB" id="A0A097IIM9"/>
<reference evidence="1 2" key="1">
    <citation type="submission" date="2013-09" db="EMBL/GenBank/DDBJ databases">
        <title>Complete genome sequence of Corynebacterium doosanense CAU 212(T) (=DSM 45436(T)), isolated from activated sludge.</title>
        <authorList>
            <person name="Schaffert L."/>
            <person name="Albersmeier A."/>
            <person name="Kalinowski J."/>
            <person name="Ruckert C."/>
        </authorList>
    </citation>
    <scope>NUCLEOTIDE SEQUENCE [LARGE SCALE GENOMIC DNA]</scope>
    <source>
        <strain evidence="1 2">CAU 212</strain>
    </source>
</reference>
<dbReference type="EMBL" id="CP006764">
    <property type="protein sequence ID" value="AIT61971.1"/>
    <property type="molecule type" value="Genomic_DNA"/>
</dbReference>